<keyword evidence="1" id="KW-0175">Coiled coil</keyword>
<dbReference type="Gene3D" id="1.10.720.30">
    <property type="entry name" value="SAP domain"/>
    <property type="match status" value="1"/>
</dbReference>
<feature type="coiled-coil region" evidence="1">
    <location>
        <begin position="64"/>
        <end position="135"/>
    </location>
</feature>
<dbReference type="InterPro" id="IPR036361">
    <property type="entry name" value="SAP_dom_sf"/>
</dbReference>
<feature type="coiled-coil region" evidence="1">
    <location>
        <begin position="290"/>
        <end position="317"/>
    </location>
</feature>
<reference evidence="4" key="1">
    <citation type="journal article" date="2023" name="Insect Mol. Biol.">
        <title>Genome sequencing provides insights into the evolution of gene families encoding plant cell wall-degrading enzymes in longhorned beetles.</title>
        <authorList>
            <person name="Shin N.R."/>
            <person name="Okamura Y."/>
            <person name="Kirsch R."/>
            <person name="Pauchet Y."/>
        </authorList>
    </citation>
    <scope>NUCLEOTIDE SEQUENCE</scope>
    <source>
        <strain evidence="4">AMC_N1</strain>
    </source>
</reference>
<evidence type="ECO:0000313" key="4">
    <source>
        <dbReference type="EMBL" id="KAJ8950545.1"/>
    </source>
</evidence>
<gene>
    <name evidence="4" type="ORF">NQ318_015676</name>
</gene>
<dbReference type="Gene3D" id="1.20.5.1230">
    <property type="entry name" value="Apolipoprotein A-I"/>
    <property type="match status" value="1"/>
</dbReference>
<keyword evidence="5" id="KW-1185">Reference proteome</keyword>
<evidence type="ECO:0000259" key="3">
    <source>
        <dbReference type="PROSITE" id="PS50800"/>
    </source>
</evidence>
<dbReference type="PROSITE" id="PS50800">
    <property type="entry name" value="SAP"/>
    <property type="match status" value="1"/>
</dbReference>
<sequence length="544" mass="62068">MASRQVFLKDLKVADLKRELEERECETTGKKADLQNRLREALENEGENPDIFLFEIAGDINSALQSLENKLLENATKMQQELQESSGSLEKNLEEKLLENATQMQQKLEETSGNLRGMEQNLRGMEQKLIENMDQKLQENSSCLQKQIGEYVDGKFGEMENKLVTVEAEFQNKFLEMERKIATLSLGSGEQQHVVNTALKSPGSDIDRLSKVELSSHMGNFENSHETTTAAAKANGWSLAEKATALTLALRGDATDILQTLSLEEQEDYHQLVRHLEMRYGQSHLEHVYHSQLKNRYQKSNESLQEFEADIARLVRLAYSSTPENVMERLAVQAFLDGLRDTETRQALTLARPSKLVDALARALEFEAAKESCRRQATIRKMEEDLEEGTCNEAEIRRVAKEILDKRPIRRWNGAKKKAPPSSEKDVVIRRLTVVNDDWQPDELLRDQENDPNLKPIVNWKKEGRKPTWEEVSRYSPTVKSYWAQWNSLVLSDGLLKRVLEKSDGTEERKQLIVPRNRVPEVLEEVHNGSTGGHLESNEDAGKS</sequence>
<evidence type="ECO:0000256" key="1">
    <source>
        <dbReference type="SAM" id="Coils"/>
    </source>
</evidence>
<dbReference type="InterPro" id="IPR005162">
    <property type="entry name" value="Retrotrans_gag_dom"/>
</dbReference>
<name>A0AAV8YFV1_9CUCU</name>
<dbReference type="PANTHER" id="PTHR45823">
    <property type="entry name" value="T-SNARE COILED-COIL HOMOLOGY DOMAIN-CONTAINING PROTEIN"/>
    <property type="match status" value="1"/>
</dbReference>
<dbReference type="EMBL" id="JAPWTK010000098">
    <property type="protein sequence ID" value="KAJ8950545.1"/>
    <property type="molecule type" value="Genomic_DNA"/>
</dbReference>
<dbReference type="Pfam" id="PF03732">
    <property type="entry name" value="Retrotrans_gag"/>
    <property type="match status" value="1"/>
</dbReference>
<dbReference type="InterPro" id="IPR003034">
    <property type="entry name" value="SAP_dom"/>
</dbReference>
<comment type="caution">
    <text evidence="4">The sequence shown here is derived from an EMBL/GenBank/DDBJ whole genome shotgun (WGS) entry which is preliminary data.</text>
</comment>
<protein>
    <recommendedName>
        <fullName evidence="3">SAP domain-containing protein</fullName>
    </recommendedName>
</protein>
<feature type="domain" description="SAP" evidence="3">
    <location>
        <begin position="8"/>
        <end position="42"/>
    </location>
</feature>
<dbReference type="Pfam" id="PF02037">
    <property type="entry name" value="SAP"/>
    <property type="match status" value="1"/>
</dbReference>
<proteinExistence type="predicted"/>
<dbReference type="PANTHER" id="PTHR45823:SF1">
    <property type="entry name" value="T-SNARE COILED-COIL HOMOLOGY DOMAIN-CONTAINING PROTEIN"/>
    <property type="match status" value="1"/>
</dbReference>
<dbReference type="Proteomes" id="UP001162162">
    <property type="component" value="Unassembled WGS sequence"/>
</dbReference>
<accession>A0AAV8YFV1</accession>
<organism evidence="4 5">
    <name type="scientific">Aromia moschata</name>
    <dbReference type="NCBI Taxonomy" id="1265417"/>
    <lineage>
        <taxon>Eukaryota</taxon>
        <taxon>Metazoa</taxon>
        <taxon>Ecdysozoa</taxon>
        <taxon>Arthropoda</taxon>
        <taxon>Hexapoda</taxon>
        <taxon>Insecta</taxon>
        <taxon>Pterygota</taxon>
        <taxon>Neoptera</taxon>
        <taxon>Endopterygota</taxon>
        <taxon>Coleoptera</taxon>
        <taxon>Polyphaga</taxon>
        <taxon>Cucujiformia</taxon>
        <taxon>Chrysomeloidea</taxon>
        <taxon>Cerambycidae</taxon>
        <taxon>Cerambycinae</taxon>
        <taxon>Callichromatini</taxon>
        <taxon>Aromia</taxon>
    </lineage>
</organism>
<dbReference type="AlphaFoldDB" id="A0AAV8YFV1"/>
<dbReference type="SMART" id="SM00513">
    <property type="entry name" value="SAP"/>
    <property type="match status" value="1"/>
</dbReference>
<evidence type="ECO:0000256" key="2">
    <source>
        <dbReference type="SAM" id="MobiDB-lite"/>
    </source>
</evidence>
<dbReference type="SUPFAM" id="SSF68906">
    <property type="entry name" value="SAP domain"/>
    <property type="match status" value="1"/>
</dbReference>
<evidence type="ECO:0000313" key="5">
    <source>
        <dbReference type="Proteomes" id="UP001162162"/>
    </source>
</evidence>
<feature type="region of interest" description="Disordered" evidence="2">
    <location>
        <begin position="523"/>
        <end position="544"/>
    </location>
</feature>